<gene>
    <name evidence="1" type="ORF">CA2015_0205</name>
</gene>
<dbReference type="EMBL" id="CP012040">
    <property type="protein sequence ID" value="AKP49687.1"/>
    <property type="molecule type" value="Genomic_DNA"/>
</dbReference>
<proteinExistence type="predicted"/>
<name>A0A0H4PN44_9BACT</name>
<sequence length="247" mass="27812">MKKITLDSFLSKMTANKKAPSTNGAWALFFLPLLLAGCLNTVETEPEIITEPPISSLISTDTIKSGDYKTFTIGANSATVYESVNDLKSDIGLEYINIVSNIYEGVAELEDKLPLYHYIFMDEKIGTSSGVQLGIKNNSIETIYLSSGQALEKWPEELSQSAIRKGDDIAVLYDKLKTISENEKYKSKFEAINLLTKDLSKTYDSEMEKSPQWYFGYTLEKNKMDVVKLNFEEGVLESIIINHYQSY</sequence>
<accession>A0A0H4PN44</accession>
<organism evidence="1 2">
    <name type="scientific">Cyclobacterium amurskyense</name>
    <dbReference type="NCBI Taxonomy" id="320787"/>
    <lineage>
        <taxon>Bacteria</taxon>
        <taxon>Pseudomonadati</taxon>
        <taxon>Bacteroidota</taxon>
        <taxon>Cytophagia</taxon>
        <taxon>Cytophagales</taxon>
        <taxon>Cyclobacteriaceae</taxon>
        <taxon>Cyclobacterium</taxon>
    </lineage>
</organism>
<dbReference type="OrthoDB" id="795899at2"/>
<protein>
    <submittedName>
        <fullName evidence="1">Uncharacterized protein</fullName>
    </submittedName>
</protein>
<reference evidence="1 2" key="1">
    <citation type="submission" date="2015-07" db="EMBL/GenBank/DDBJ databases">
        <authorList>
            <person name="Kim K.M."/>
        </authorList>
    </citation>
    <scope>NUCLEOTIDE SEQUENCE [LARGE SCALE GENOMIC DNA]</scope>
    <source>
        <strain evidence="1 2">KCTC 12363</strain>
    </source>
</reference>
<keyword evidence="2" id="KW-1185">Reference proteome</keyword>
<dbReference type="AlphaFoldDB" id="A0A0H4PN44"/>
<dbReference type="RefSeq" id="WP_048640203.1">
    <property type="nucleotide sequence ID" value="NZ_CP012040.1"/>
</dbReference>
<evidence type="ECO:0000313" key="1">
    <source>
        <dbReference type="EMBL" id="AKP49687.1"/>
    </source>
</evidence>
<evidence type="ECO:0000313" key="2">
    <source>
        <dbReference type="Proteomes" id="UP000036520"/>
    </source>
</evidence>
<dbReference type="Proteomes" id="UP000036520">
    <property type="component" value="Chromosome"/>
</dbReference>
<dbReference type="KEGG" id="camu:CA2015_0205"/>